<gene>
    <name evidence="4" type="ORF">ACFQJ6_11635</name>
</gene>
<feature type="domain" description="VOC" evidence="3">
    <location>
        <begin position="14"/>
        <end position="158"/>
    </location>
</feature>
<dbReference type="Pfam" id="PF00903">
    <property type="entry name" value="Glyoxalase"/>
    <property type="match status" value="1"/>
</dbReference>
<dbReference type="GO" id="GO:0046872">
    <property type="term" value="F:metal ion binding"/>
    <property type="evidence" value="ECO:0007669"/>
    <property type="project" value="UniProtKB-KW"/>
</dbReference>
<dbReference type="Proteomes" id="UP001596407">
    <property type="component" value="Unassembled WGS sequence"/>
</dbReference>
<protein>
    <submittedName>
        <fullName evidence="4">VOC family protein</fullName>
    </submittedName>
</protein>
<sequence>MSDESRSGVPTARNVHHVSITVPDLDEAVDFFVDVLGAELLYEKGPFADPEFMETNLNVHPEAEGQLAMLRFGPTTNLELFEWDSPDQEEGHPSNSDVGASHLGIQVEDIDAAIDYLEGVEGVEILGTPQHNEEGPTGGLTYVYFTAPWGYQLELLEAPETMPYAESADDRLYGPADDWSDRPDA</sequence>
<accession>A0ABD5WS92</accession>
<evidence type="ECO:0000256" key="2">
    <source>
        <dbReference type="SAM" id="MobiDB-lite"/>
    </source>
</evidence>
<feature type="region of interest" description="Disordered" evidence="2">
    <location>
        <begin position="165"/>
        <end position="185"/>
    </location>
</feature>
<dbReference type="InterPro" id="IPR029068">
    <property type="entry name" value="Glyas_Bleomycin-R_OHBP_Dase"/>
</dbReference>
<keyword evidence="1" id="KW-0479">Metal-binding</keyword>
<organism evidence="4 5">
    <name type="scientific">Halorussus caseinilyticus</name>
    <dbReference type="NCBI Taxonomy" id="3034025"/>
    <lineage>
        <taxon>Archaea</taxon>
        <taxon>Methanobacteriati</taxon>
        <taxon>Methanobacteriota</taxon>
        <taxon>Stenosarchaea group</taxon>
        <taxon>Halobacteria</taxon>
        <taxon>Halobacteriales</taxon>
        <taxon>Haladaptataceae</taxon>
        <taxon>Halorussus</taxon>
    </lineage>
</organism>
<dbReference type="EMBL" id="JBHSZH010000005">
    <property type="protein sequence ID" value="MFC7080668.1"/>
    <property type="molecule type" value="Genomic_DNA"/>
</dbReference>
<evidence type="ECO:0000313" key="5">
    <source>
        <dbReference type="Proteomes" id="UP001596407"/>
    </source>
</evidence>
<dbReference type="RefSeq" id="WP_276281469.1">
    <property type="nucleotide sequence ID" value="NZ_CP119809.1"/>
</dbReference>
<evidence type="ECO:0000259" key="3">
    <source>
        <dbReference type="PROSITE" id="PS51819"/>
    </source>
</evidence>
<dbReference type="InterPro" id="IPR037523">
    <property type="entry name" value="VOC_core"/>
</dbReference>
<dbReference type="PANTHER" id="PTHR43048:SF6">
    <property type="entry name" value="BLR8189 PROTEIN"/>
    <property type="match status" value="1"/>
</dbReference>
<evidence type="ECO:0000313" key="4">
    <source>
        <dbReference type="EMBL" id="MFC7080668.1"/>
    </source>
</evidence>
<dbReference type="Gene3D" id="3.10.180.10">
    <property type="entry name" value="2,3-Dihydroxybiphenyl 1,2-Dioxygenase, domain 1"/>
    <property type="match status" value="1"/>
</dbReference>
<proteinExistence type="predicted"/>
<keyword evidence="5" id="KW-1185">Reference proteome</keyword>
<dbReference type="InterPro" id="IPR051785">
    <property type="entry name" value="MMCE/EMCE_epimerase"/>
</dbReference>
<dbReference type="AlphaFoldDB" id="A0ABD5WS92"/>
<reference evidence="4 5" key="1">
    <citation type="journal article" date="2019" name="Int. J. Syst. Evol. Microbiol.">
        <title>The Global Catalogue of Microorganisms (GCM) 10K type strain sequencing project: providing services to taxonomists for standard genome sequencing and annotation.</title>
        <authorList>
            <consortium name="The Broad Institute Genomics Platform"/>
            <consortium name="The Broad Institute Genome Sequencing Center for Infectious Disease"/>
            <person name="Wu L."/>
            <person name="Ma J."/>
        </authorList>
    </citation>
    <scope>NUCLEOTIDE SEQUENCE [LARGE SCALE GENOMIC DNA]</scope>
    <source>
        <strain evidence="4 5">DT72</strain>
    </source>
</reference>
<dbReference type="PROSITE" id="PS51819">
    <property type="entry name" value="VOC"/>
    <property type="match status" value="1"/>
</dbReference>
<comment type="caution">
    <text evidence="4">The sequence shown here is derived from an EMBL/GenBank/DDBJ whole genome shotgun (WGS) entry which is preliminary data.</text>
</comment>
<dbReference type="SUPFAM" id="SSF54593">
    <property type="entry name" value="Glyoxalase/Bleomycin resistance protein/Dihydroxybiphenyl dioxygenase"/>
    <property type="match status" value="1"/>
</dbReference>
<dbReference type="PANTHER" id="PTHR43048">
    <property type="entry name" value="METHYLMALONYL-COA EPIMERASE"/>
    <property type="match status" value="1"/>
</dbReference>
<evidence type="ECO:0000256" key="1">
    <source>
        <dbReference type="ARBA" id="ARBA00022723"/>
    </source>
</evidence>
<dbReference type="InterPro" id="IPR004360">
    <property type="entry name" value="Glyas_Fos-R_dOase_dom"/>
</dbReference>
<name>A0ABD5WS92_9EURY</name>
<dbReference type="GeneID" id="79302672"/>